<organism evidence="4 5">
    <name type="scientific">Collybiopsis confluens</name>
    <dbReference type="NCBI Taxonomy" id="2823264"/>
    <lineage>
        <taxon>Eukaryota</taxon>
        <taxon>Fungi</taxon>
        <taxon>Dikarya</taxon>
        <taxon>Basidiomycota</taxon>
        <taxon>Agaricomycotina</taxon>
        <taxon>Agaricomycetes</taxon>
        <taxon>Agaricomycetidae</taxon>
        <taxon>Agaricales</taxon>
        <taxon>Marasmiineae</taxon>
        <taxon>Omphalotaceae</taxon>
        <taxon>Collybiopsis</taxon>
    </lineage>
</organism>
<sequence>MTAFPCCFLAEISTPNFHRPCVRLFHDRGTLSTTLSRLPLLVSLSNPLLPSSTPSLTGQVIMSGFNASTGHGVVDQTLNNTLGAVFLGIVGATFLFGVTTLQTYLYYHHYDRDTHLHKIAVAVLWLLDLIHLVFIIHAVYYYAIKGFGDFARLGSVVWSVKVSGVIHILYKKCSGAQHLYHMLLGSSYHQLFTPTVFGSWVDTTMVFWAILWYVSNEIISQIDTIADDFEKAGVVAGGFGIGIALAYKVYTIQTFQELELVSWAIDTSLATSTTIDFTIASAMCFYLHKSQGTESRLNSRISTIMQYTLSSGLFTSACSLSTLFTYTLMPNNLIFLSLQFLSTKFYAGSFLAMLNARQRRSRNESLNGEEQPEGPQEIEFRVDTTTTATMSIHTDVDSHWQHESFHSTLSSSLSTSTSSSSPPISPSDTSETQSTYVSFELESKKQSWDVEARPVVATVYS</sequence>
<keyword evidence="2" id="KW-0472">Membrane</keyword>
<keyword evidence="2" id="KW-0812">Transmembrane</keyword>
<keyword evidence="2" id="KW-1133">Transmembrane helix</keyword>
<dbReference type="OrthoDB" id="3270417at2759"/>
<proteinExistence type="predicted"/>
<feature type="transmembrane region" description="Helical" evidence="2">
    <location>
        <begin position="191"/>
        <end position="214"/>
    </location>
</feature>
<name>A0A8H5GDW3_9AGAR</name>
<feature type="transmembrane region" description="Helical" evidence="2">
    <location>
        <begin position="307"/>
        <end position="327"/>
    </location>
</feature>
<dbReference type="EMBL" id="JAACJN010000190">
    <property type="protein sequence ID" value="KAF5363121.1"/>
    <property type="molecule type" value="Genomic_DNA"/>
</dbReference>
<evidence type="ECO:0000259" key="3">
    <source>
        <dbReference type="Pfam" id="PF20152"/>
    </source>
</evidence>
<dbReference type="AlphaFoldDB" id="A0A8H5GDW3"/>
<feature type="transmembrane region" description="Helical" evidence="2">
    <location>
        <begin position="269"/>
        <end position="287"/>
    </location>
</feature>
<accession>A0A8H5GDW3</accession>
<evidence type="ECO:0000256" key="2">
    <source>
        <dbReference type="SAM" id="Phobius"/>
    </source>
</evidence>
<feature type="domain" description="DUF6534" evidence="3">
    <location>
        <begin position="272"/>
        <end position="359"/>
    </location>
</feature>
<dbReference type="PANTHER" id="PTHR40465">
    <property type="entry name" value="CHROMOSOME 1, WHOLE GENOME SHOTGUN SEQUENCE"/>
    <property type="match status" value="1"/>
</dbReference>
<comment type="caution">
    <text evidence="4">The sequence shown here is derived from an EMBL/GenBank/DDBJ whole genome shotgun (WGS) entry which is preliminary data.</text>
</comment>
<evidence type="ECO:0000313" key="4">
    <source>
        <dbReference type="EMBL" id="KAF5363121.1"/>
    </source>
</evidence>
<feature type="compositionally biased region" description="Low complexity" evidence="1">
    <location>
        <begin position="411"/>
        <end position="430"/>
    </location>
</feature>
<feature type="region of interest" description="Disordered" evidence="1">
    <location>
        <begin position="411"/>
        <end position="435"/>
    </location>
</feature>
<dbReference type="PANTHER" id="PTHR40465:SF1">
    <property type="entry name" value="DUF6534 DOMAIN-CONTAINING PROTEIN"/>
    <property type="match status" value="1"/>
</dbReference>
<protein>
    <recommendedName>
        <fullName evidence="3">DUF6534 domain-containing protein</fullName>
    </recommendedName>
</protein>
<feature type="transmembrane region" description="Helical" evidence="2">
    <location>
        <begin position="119"/>
        <end position="144"/>
    </location>
</feature>
<keyword evidence="5" id="KW-1185">Reference proteome</keyword>
<evidence type="ECO:0000256" key="1">
    <source>
        <dbReference type="SAM" id="MobiDB-lite"/>
    </source>
</evidence>
<feature type="transmembrane region" description="Helical" evidence="2">
    <location>
        <begin position="333"/>
        <end position="354"/>
    </location>
</feature>
<dbReference type="Proteomes" id="UP000518752">
    <property type="component" value="Unassembled WGS sequence"/>
</dbReference>
<gene>
    <name evidence="4" type="ORF">D9757_011717</name>
</gene>
<feature type="transmembrane region" description="Helical" evidence="2">
    <location>
        <begin position="150"/>
        <end position="170"/>
    </location>
</feature>
<reference evidence="4 5" key="1">
    <citation type="journal article" date="2020" name="ISME J.">
        <title>Uncovering the hidden diversity of litter-decomposition mechanisms in mushroom-forming fungi.</title>
        <authorList>
            <person name="Floudas D."/>
            <person name="Bentzer J."/>
            <person name="Ahren D."/>
            <person name="Johansson T."/>
            <person name="Persson P."/>
            <person name="Tunlid A."/>
        </authorList>
    </citation>
    <scope>NUCLEOTIDE SEQUENCE [LARGE SCALE GENOMIC DNA]</scope>
    <source>
        <strain evidence="4 5">CBS 406.79</strain>
    </source>
</reference>
<dbReference type="Pfam" id="PF20152">
    <property type="entry name" value="DUF6534"/>
    <property type="match status" value="1"/>
</dbReference>
<dbReference type="InterPro" id="IPR045339">
    <property type="entry name" value="DUF6534"/>
</dbReference>
<feature type="transmembrane region" description="Helical" evidence="2">
    <location>
        <begin position="84"/>
        <end position="107"/>
    </location>
</feature>
<evidence type="ECO:0000313" key="5">
    <source>
        <dbReference type="Proteomes" id="UP000518752"/>
    </source>
</evidence>